<gene>
    <name evidence="1" type="ORF">BDV95DRAFT_588034</name>
</gene>
<dbReference type="AlphaFoldDB" id="A0A7C8HYI4"/>
<keyword evidence="2" id="KW-1185">Reference proteome</keyword>
<proteinExistence type="predicted"/>
<dbReference type="Proteomes" id="UP000481861">
    <property type="component" value="Unassembled WGS sequence"/>
</dbReference>
<evidence type="ECO:0000313" key="2">
    <source>
        <dbReference type="Proteomes" id="UP000481861"/>
    </source>
</evidence>
<protein>
    <submittedName>
        <fullName evidence="1">Uncharacterized protein</fullName>
    </submittedName>
</protein>
<name>A0A7C8HYI4_9PLEO</name>
<sequence>MKNSEVRRTPRAARRLHVAIVHLALLLLLLGGSAAFFVASLAALRHLGGVLRLVFGLRETSPSLTFSRFRLSLLVLPGLLLAFADLLDKLGQSFLVARQGASSFDLSFFLRCRSFFLGFDLSVGSVGSN</sequence>
<evidence type="ECO:0000313" key="1">
    <source>
        <dbReference type="EMBL" id="KAF2865014.1"/>
    </source>
</evidence>
<accession>A0A7C8HYI4</accession>
<comment type="caution">
    <text evidence="1">The sequence shown here is derived from an EMBL/GenBank/DDBJ whole genome shotgun (WGS) entry which is preliminary data.</text>
</comment>
<dbReference type="EMBL" id="JAADJZ010000038">
    <property type="protein sequence ID" value="KAF2865014.1"/>
    <property type="molecule type" value="Genomic_DNA"/>
</dbReference>
<reference evidence="1 2" key="1">
    <citation type="submission" date="2020-01" db="EMBL/GenBank/DDBJ databases">
        <authorList>
            <consortium name="DOE Joint Genome Institute"/>
            <person name="Haridas S."/>
            <person name="Albert R."/>
            <person name="Binder M."/>
            <person name="Bloem J."/>
            <person name="Labutti K."/>
            <person name="Salamov A."/>
            <person name="Andreopoulos B."/>
            <person name="Baker S.E."/>
            <person name="Barry K."/>
            <person name="Bills G."/>
            <person name="Bluhm B.H."/>
            <person name="Cannon C."/>
            <person name="Castanera R."/>
            <person name="Culley D.E."/>
            <person name="Daum C."/>
            <person name="Ezra D."/>
            <person name="Gonzalez J.B."/>
            <person name="Henrissat B."/>
            <person name="Kuo A."/>
            <person name="Liang C."/>
            <person name="Lipzen A."/>
            <person name="Lutzoni F."/>
            <person name="Magnuson J."/>
            <person name="Mondo S."/>
            <person name="Nolan M."/>
            <person name="Ohm R."/>
            <person name="Pangilinan J."/>
            <person name="Park H.-J.H."/>
            <person name="Ramirez L."/>
            <person name="Alfaro M."/>
            <person name="Sun H."/>
            <person name="Tritt A."/>
            <person name="Yoshinaga Y."/>
            <person name="Zwiers L.-H.L."/>
            <person name="Turgeon B.G."/>
            <person name="Goodwin S.B."/>
            <person name="Spatafora J.W."/>
            <person name="Crous P.W."/>
            <person name="Grigoriev I.V."/>
        </authorList>
    </citation>
    <scope>NUCLEOTIDE SEQUENCE [LARGE SCALE GENOMIC DNA]</scope>
    <source>
        <strain evidence="1 2">CBS 611.86</strain>
    </source>
</reference>
<organism evidence="1 2">
    <name type="scientific">Massariosphaeria phaeospora</name>
    <dbReference type="NCBI Taxonomy" id="100035"/>
    <lineage>
        <taxon>Eukaryota</taxon>
        <taxon>Fungi</taxon>
        <taxon>Dikarya</taxon>
        <taxon>Ascomycota</taxon>
        <taxon>Pezizomycotina</taxon>
        <taxon>Dothideomycetes</taxon>
        <taxon>Pleosporomycetidae</taxon>
        <taxon>Pleosporales</taxon>
        <taxon>Pleosporales incertae sedis</taxon>
        <taxon>Massariosphaeria</taxon>
    </lineage>
</organism>